<name>A0A0F9N2B0_9ZZZZ</name>
<dbReference type="Gene3D" id="2.130.10.10">
    <property type="entry name" value="YVTN repeat-like/Quinoprotein amine dehydrogenase"/>
    <property type="match status" value="1"/>
</dbReference>
<evidence type="ECO:0008006" key="2">
    <source>
        <dbReference type="Google" id="ProtNLM"/>
    </source>
</evidence>
<dbReference type="EMBL" id="LAZR01008940">
    <property type="protein sequence ID" value="KKM75642.1"/>
    <property type="molecule type" value="Genomic_DNA"/>
</dbReference>
<dbReference type="CDD" id="cd15482">
    <property type="entry name" value="Sialidase_non-viral"/>
    <property type="match status" value="1"/>
</dbReference>
<dbReference type="InterPro" id="IPR036278">
    <property type="entry name" value="Sialidase_sf"/>
</dbReference>
<proteinExistence type="predicted"/>
<comment type="caution">
    <text evidence="1">The sequence shown here is derived from an EMBL/GenBank/DDBJ whole genome shotgun (WGS) entry which is preliminary data.</text>
</comment>
<accession>A0A0F9N2B0</accession>
<dbReference type="AlphaFoldDB" id="A0A0F9N2B0"/>
<dbReference type="SUPFAM" id="SSF50939">
    <property type="entry name" value="Sialidases"/>
    <property type="match status" value="1"/>
</dbReference>
<sequence length="718" mass="78862">MTRLLIAGHAWDAGGSTFIGGRVVRLESDGSWTEVFSSAETGCSHLKEFIIEDVPYLFFIEGGGSAELPRRGALQRSSDEGDTWIDVSPGPSTADEEYTTSFSQGANGRIWAITDNRQSQSTLAATSDKSRIYYSDDKGTTWTLSHTIPQSFAGRFYHAYNIAADPNDETMIAVEGIETLGFDMRLWNTSDGGASWSGAINPTFPVGVDNVAGVFAKQLDYASDGTLVYITRAAAASTALYIFRSSDNGSTWSTWYSQSKPFSGNDGNFFLEGCDSDLWFLSEQRVWHATDFTDTPPTEIADDETSPFVASQSFEGLDCIDGLLTLAVHEFVPDPGPSDPTGVWQRPLDLSTGWVEHPGWAAMNSDLGYRVYPWPWGLLGATEFLDRYELPCEDAAAAGDHVPQCIPILNWEISVNGQHSYFSRARAQGMGISNAGQDAAALIPNEEVWAPSGGEYGAESGTYNIRRELIVNDYGINRQAELNKLAGSYIPLPDKTLKGITTIKFQLGGIPRAGSQAPIPNKIIQAGDGITFACGSAKNCGVAEGDWIVDSVSYEFPRGVTTILASRRPAAHTRPLMSGHIRNLGESMAAQGGVYESPWFSVNDPSFLANPQREGADSLYNTFAFEHYMGVPPRLITMVAAKNKIFDWYDEELVIAAQPLYVPRQFIDLSQVQGVGYNVLEWGKDKIVFHFLRYLFYDDISGAWIRPQDRFIKVWLLP</sequence>
<dbReference type="InterPro" id="IPR015943">
    <property type="entry name" value="WD40/YVTN_repeat-like_dom_sf"/>
</dbReference>
<evidence type="ECO:0000313" key="1">
    <source>
        <dbReference type="EMBL" id="KKM75642.1"/>
    </source>
</evidence>
<protein>
    <recommendedName>
        <fullName evidence="2">Sialidase domain-containing protein</fullName>
    </recommendedName>
</protein>
<dbReference type="Gene3D" id="2.120.10.10">
    <property type="match status" value="1"/>
</dbReference>
<reference evidence="1" key="1">
    <citation type="journal article" date="2015" name="Nature">
        <title>Complex archaea that bridge the gap between prokaryotes and eukaryotes.</title>
        <authorList>
            <person name="Spang A."/>
            <person name="Saw J.H."/>
            <person name="Jorgensen S.L."/>
            <person name="Zaremba-Niedzwiedzka K."/>
            <person name="Martijn J."/>
            <person name="Lind A.E."/>
            <person name="van Eijk R."/>
            <person name="Schleper C."/>
            <person name="Guy L."/>
            <person name="Ettema T.J."/>
        </authorList>
    </citation>
    <scope>NUCLEOTIDE SEQUENCE</scope>
</reference>
<organism evidence="1">
    <name type="scientific">marine sediment metagenome</name>
    <dbReference type="NCBI Taxonomy" id="412755"/>
    <lineage>
        <taxon>unclassified sequences</taxon>
        <taxon>metagenomes</taxon>
        <taxon>ecological metagenomes</taxon>
    </lineage>
</organism>
<gene>
    <name evidence="1" type="ORF">LCGC14_1388200</name>
</gene>